<gene>
    <name evidence="1" type="ORF">ABID26_001196</name>
</gene>
<name>A0ABV2HNC8_9HYPH</name>
<protein>
    <recommendedName>
        <fullName evidence="3">DUF3102 domain-containing protein</fullName>
    </recommendedName>
</protein>
<organism evidence="1 2">
    <name type="scientific">Mesorhizobium shonense</name>
    <dbReference type="NCBI Taxonomy" id="1209948"/>
    <lineage>
        <taxon>Bacteria</taxon>
        <taxon>Pseudomonadati</taxon>
        <taxon>Pseudomonadota</taxon>
        <taxon>Alphaproteobacteria</taxon>
        <taxon>Hyphomicrobiales</taxon>
        <taxon>Phyllobacteriaceae</taxon>
        <taxon>Mesorhizobium</taxon>
    </lineage>
</organism>
<comment type="caution">
    <text evidence="1">The sequence shown here is derived from an EMBL/GenBank/DDBJ whole genome shotgun (WGS) entry which is preliminary data.</text>
</comment>
<keyword evidence="2" id="KW-1185">Reference proteome</keyword>
<dbReference type="EMBL" id="JBEPLM010000002">
    <property type="protein sequence ID" value="MET3591812.1"/>
    <property type="molecule type" value="Genomic_DNA"/>
</dbReference>
<dbReference type="Proteomes" id="UP001549036">
    <property type="component" value="Unassembled WGS sequence"/>
</dbReference>
<proteinExistence type="predicted"/>
<reference evidence="1 2" key="1">
    <citation type="submission" date="2024-06" db="EMBL/GenBank/DDBJ databases">
        <title>Genomic Encyclopedia of Type Strains, Phase IV (KMG-IV): sequencing the most valuable type-strain genomes for metagenomic binning, comparative biology and taxonomic classification.</title>
        <authorList>
            <person name="Goeker M."/>
        </authorList>
    </citation>
    <scope>NUCLEOTIDE SEQUENCE [LARGE SCALE GENOMIC DNA]</scope>
    <source>
        <strain evidence="1 2">DSM 29846</strain>
    </source>
</reference>
<evidence type="ECO:0008006" key="3">
    <source>
        <dbReference type="Google" id="ProtNLM"/>
    </source>
</evidence>
<evidence type="ECO:0000313" key="2">
    <source>
        <dbReference type="Proteomes" id="UP001549036"/>
    </source>
</evidence>
<evidence type="ECO:0000313" key="1">
    <source>
        <dbReference type="EMBL" id="MET3591812.1"/>
    </source>
</evidence>
<accession>A0ABV2HNC8</accession>
<sequence>MSGPKVVRIVTREELVAICEGQIAALEAMVGYWESFGERNNCLDNPEVELTRDRVRAMRMLLAGDNFGEVQKRVPAEMSFLKSDMDRRMQAAADAAAAARKRAVQLRRSAETLARVLRDKGLPVPDELSTPSRHSDEVLHRAISAAFAELAPANADAGISDRQRALAGSLGVGEERTTLSAWLEAQSGDFMDDPLLAALDRKLDELRIFDPEAVTSFAARLDAVAAESGTRRGLLADSLMIDLAAARREAVQKIEIRSELEGVRAEFAAIGGQVARDQIHAIEQALVPGKATDELMTALDEATSTLEALRTEQAIALRRQAMLEGLAELGYEVKQGMETAWVEHGRVVLRNSKSPAYGVELGGNPESLLQIRTVAFDEPHRVSDRKGDADAETAFCADFESLQKRLATSGGKLSLIKALGIGATPVKTVAAMDSASQPASIGILHSSGLARR</sequence>
<dbReference type="RefSeq" id="WP_354414424.1">
    <property type="nucleotide sequence ID" value="NZ_JBEPLM010000002.1"/>
</dbReference>